<reference evidence="3 4" key="1">
    <citation type="submission" date="2019-02" db="EMBL/GenBank/DDBJ databases">
        <title>Kribbella capetownensis sp. nov. and Kribbella speibonae sp. nov., isolated from soil.</title>
        <authorList>
            <person name="Curtis S.M."/>
            <person name="Norton I."/>
            <person name="Everest G.J."/>
            <person name="Meyers P.R."/>
        </authorList>
    </citation>
    <scope>NUCLEOTIDE SEQUENCE [LARGE SCALE GENOMIC DNA]</scope>
    <source>
        <strain evidence="3 4">KCTC 29219</strain>
    </source>
</reference>
<dbReference type="OrthoDB" id="5244042at2"/>
<feature type="compositionally biased region" description="Basic and acidic residues" evidence="1">
    <location>
        <begin position="171"/>
        <end position="180"/>
    </location>
</feature>
<keyword evidence="2" id="KW-1133">Transmembrane helix</keyword>
<feature type="region of interest" description="Disordered" evidence="1">
    <location>
        <begin position="56"/>
        <end position="82"/>
    </location>
</feature>
<keyword evidence="2" id="KW-0472">Membrane</keyword>
<dbReference type="AlphaFoldDB" id="A0A4R0HMS5"/>
<evidence type="ECO:0000313" key="3">
    <source>
        <dbReference type="EMBL" id="TCC11943.1"/>
    </source>
</evidence>
<protein>
    <submittedName>
        <fullName evidence="3">DUF4446 family protein</fullName>
    </submittedName>
</protein>
<name>A0A4R0HMS5_9ACTN</name>
<accession>A0A4R0HMS5</accession>
<evidence type="ECO:0000256" key="2">
    <source>
        <dbReference type="SAM" id="Phobius"/>
    </source>
</evidence>
<dbReference type="Proteomes" id="UP000292346">
    <property type="component" value="Unassembled WGS sequence"/>
</dbReference>
<feature type="region of interest" description="Disordered" evidence="1">
    <location>
        <begin position="156"/>
        <end position="180"/>
    </location>
</feature>
<evidence type="ECO:0000256" key="1">
    <source>
        <dbReference type="SAM" id="MobiDB-lite"/>
    </source>
</evidence>
<comment type="caution">
    <text evidence="3">The sequence shown here is derived from an EMBL/GenBank/DDBJ whole genome shotgun (WGS) entry which is preliminary data.</text>
</comment>
<feature type="transmembrane region" description="Helical" evidence="2">
    <location>
        <begin position="26"/>
        <end position="46"/>
    </location>
</feature>
<dbReference type="EMBL" id="SJJZ01000001">
    <property type="protein sequence ID" value="TCC11943.1"/>
    <property type="molecule type" value="Genomic_DNA"/>
</dbReference>
<proteinExistence type="predicted"/>
<sequence>MHAVRSPEHSGTTLDALGSRAVSSTLAGAFGVAALFVAVLALVFAIQALRARTVSSDHGSPTALPQPEPQPAQPEAKPGTVKSELRKLGKDLEVTRGELKETLQHLAVVRYDAFGETGGKLSWSMAILDDNGDGVVLTSINSRADARTYAKEIKSFTSESKLSPEEEEALETLRKESEQP</sequence>
<evidence type="ECO:0000313" key="4">
    <source>
        <dbReference type="Proteomes" id="UP000292346"/>
    </source>
</evidence>
<gene>
    <name evidence="3" type="ORF">E0H45_12120</name>
</gene>
<dbReference type="Pfam" id="PF14584">
    <property type="entry name" value="DUF4446"/>
    <property type="match status" value="1"/>
</dbReference>
<dbReference type="InterPro" id="IPR027981">
    <property type="entry name" value="DUF4446"/>
</dbReference>
<keyword evidence="4" id="KW-1185">Reference proteome</keyword>
<organism evidence="3 4">
    <name type="scientific">Kribbella soli</name>
    <dbReference type="NCBI Taxonomy" id="1124743"/>
    <lineage>
        <taxon>Bacteria</taxon>
        <taxon>Bacillati</taxon>
        <taxon>Actinomycetota</taxon>
        <taxon>Actinomycetes</taxon>
        <taxon>Propionibacteriales</taxon>
        <taxon>Kribbellaceae</taxon>
        <taxon>Kribbella</taxon>
    </lineage>
</organism>
<keyword evidence="2" id="KW-0812">Transmembrane</keyword>